<dbReference type="OrthoDB" id="3229878at2759"/>
<sequence>MGTRGFLAYRHKGKYYRVYLLNDAHPSQYVRCCMNLIPRDPARLEEWIENTGKALENERQRIRILTAEYPLEHDEASAGTTTNSPANDVFDSDDDDAQKHIWILSDSDRSWTLGATFIEWTYVFDLDDRVFTVNGTVHFRLDNMPPQQISPTGFISMQYLMSYKRVEIPYEYLKTVDSWPPPRFDTERAELEYNELQPLIVPLSEWGVPNWEVLTVPQKLASSLVKTLIEDYTDELALAHYPSVWHKVGLFCWQVVNTAAPSHLICPPLNSTPKTSSLYVRADLTKRATSMDQSIHNHVGGKGTLGRYCWFRGCLVTFCPRLDEAVYIAYQVEQMVGNLRKHGRTSGIGIVMSGWHVVAVTVDGPDVRHSTALNLHDGKELGDGVLMLMHLLSPTLTTEKTPWNAQSLNPQPAATTLPLPEDVLQQIIHYTDWDTYITLPSVSRYFRSIYLAYPRVGDSILLGYETDANSELVFRVRDNNSSYPILSYLLRIRSSVDNRLPIWRYNSKCYLSCVLRPGLVGTFQHVQTGIGPFDSATREKESNVFGYKERRVLFADVVRGDKHPEMRIQAIDGVWEMVGIDQDRDSKVVRPTRETYLSQDWGERMTGFDSEDVRELSEVEGGWYLSDSD</sequence>
<accession>A0A0B7FR19</accession>
<dbReference type="Proteomes" id="UP000059188">
    <property type="component" value="Unassembled WGS sequence"/>
</dbReference>
<dbReference type="EMBL" id="LN679132">
    <property type="protein sequence ID" value="CEL58658.1"/>
    <property type="molecule type" value="Genomic_DNA"/>
</dbReference>
<protein>
    <recommendedName>
        <fullName evidence="3">F-box domain-containing protein</fullName>
    </recommendedName>
</protein>
<name>A0A0B7FR19_THACB</name>
<dbReference type="AlphaFoldDB" id="A0A0B7FR19"/>
<keyword evidence="2" id="KW-1185">Reference proteome</keyword>
<evidence type="ECO:0008006" key="3">
    <source>
        <dbReference type="Google" id="ProtNLM"/>
    </source>
</evidence>
<reference evidence="1 2" key="1">
    <citation type="submission" date="2014-11" db="EMBL/GenBank/DDBJ databases">
        <authorList>
            <person name="Wibberg Daniel"/>
        </authorList>
    </citation>
    <scope>NUCLEOTIDE SEQUENCE [LARGE SCALE GENOMIC DNA]</scope>
    <source>
        <strain evidence="1">Rhizoctonia solani AG1-IB 7/3/14</strain>
    </source>
</reference>
<gene>
    <name evidence="1" type="primary">ctaD</name>
    <name evidence="1" type="ORF">RSOLAG1IB_08721</name>
</gene>
<dbReference type="STRING" id="1108050.A0A0B7FR19"/>
<evidence type="ECO:0000313" key="1">
    <source>
        <dbReference type="EMBL" id="CEL58658.1"/>
    </source>
</evidence>
<organism evidence="1 2">
    <name type="scientific">Thanatephorus cucumeris (strain AG1-IB / isolate 7/3/14)</name>
    <name type="common">Lettuce bottom rot fungus</name>
    <name type="synonym">Rhizoctonia solani</name>
    <dbReference type="NCBI Taxonomy" id="1108050"/>
    <lineage>
        <taxon>Eukaryota</taxon>
        <taxon>Fungi</taxon>
        <taxon>Dikarya</taxon>
        <taxon>Basidiomycota</taxon>
        <taxon>Agaricomycotina</taxon>
        <taxon>Agaricomycetes</taxon>
        <taxon>Cantharellales</taxon>
        <taxon>Ceratobasidiaceae</taxon>
        <taxon>Rhizoctonia</taxon>
        <taxon>Rhizoctonia solani AG-1</taxon>
    </lineage>
</organism>
<proteinExistence type="predicted"/>
<evidence type="ECO:0000313" key="2">
    <source>
        <dbReference type="Proteomes" id="UP000059188"/>
    </source>
</evidence>